<dbReference type="PANTHER" id="PTHR42818:SF1">
    <property type="entry name" value="SULFOPYRUVATE DECARBOXYLASE"/>
    <property type="match status" value="1"/>
</dbReference>
<dbReference type="InterPro" id="IPR051818">
    <property type="entry name" value="TPP_dependent_decarboxylase"/>
</dbReference>
<dbReference type="InterPro" id="IPR011766">
    <property type="entry name" value="TPP_enzyme_TPP-bd"/>
</dbReference>
<keyword evidence="2" id="KW-0456">Lyase</keyword>
<evidence type="ECO:0000313" key="5">
    <source>
        <dbReference type="Proteomes" id="UP000186535"/>
    </source>
</evidence>
<dbReference type="RefSeq" id="WP_000625643.1">
    <property type="nucleotide sequence ID" value="NZ_CAKJVO010000022.1"/>
</dbReference>
<dbReference type="Proteomes" id="UP000186535">
    <property type="component" value="Unassembled WGS sequence"/>
</dbReference>
<feature type="domain" description="Thiamine pyrophosphate enzyme TPP-binding" evidence="3">
    <location>
        <begin position="48"/>
        <end position="120"/>
    </location>
</feature>
<evidence type="ECO:0000256" key="2">
    <source>
        <dbReference type="ARBA" id="ARBA00023239"/>
    </source>
</evidence>
<dbReference type="SUPFAM" id="SSF52518">
    <property type="entry name" value="Thiamin diphosphate-binding fold (THDP-binding)"/>
    <property type="match status" value="1"/>
</dbReference>
<dbReference type="AlphaFoldDB" id="A0A151V2R4"/>
<dbReference type="InterPro" id="IPR029061">
    <property type="entry name" value="THDP-binding"/>
</dbReference>
<evidence type="ECO:0000313" key="4">
    <source>
        <dbReference type="EMBL" id="OKA32546.1"/>
    </source>
</evidence>
<reference evidence="4 5" key="1">
    <citation type="submission" date="2016-11" db="EMBL/GenBank/DDBJ databases">
        <title>Identification of Bacillus cereus isolated from egg-white.</title>
        <authorList>
            <person name="Soni A."/>
            <person name="Oey I."/>
            <person name="Silcock P."/>
            <person name="Bremer P."/>
        </authorList>
    </citation>
    <scope>NUCLEOTIDE SEQUENCE [LARGE SCALE GENOMIC DNA]</scope>
    <source>
        <strain evidence="4 5">NZAS03</strain>
    </source>
</reference>
<dbReference type="PATRIC" id="fig|1396.435.peg.5241"/>
<sequence length="189" mass="20457">MISRSDTVRALLEYIERVEGLLVVGNGFLSREAMRLGQMGSILPLQGGMGLASSVGAGLVTGGQKNVVILEGDGNHLMGYSSPHVIGGLGLPILHVVSWNGVYNSTGGQKILNLQPDVNYVAKSFGYEESFEFKSISSFKEWLDSTKVVVPTLVYICEIEDQTTPERIEINSAVYATAYRERLTGGENL</sequence>
<evidence type="ECO:0000256" key="1">
    <source>
        <dbReference type="ARBA" id="ARBA00022793"/>
    </source>
</evidence>
<dbReference type="EMBL" id="MPON01000020">
    <property type="protein sequence ID" value="OKA32546.1"/>
    <property type="molecule type" value="Genomic_DNA"/>
</dbReference>
<keyword evidence="1" id="KW-0210">Decarboxylase</keyword>
<gene>
    <name evidence="4" type="ORF">BJR07_27805</name>
</gene>
<accession>A0A151V2R4</accession>
<dbReference type="GO" id="GO:0016831">
    <property type="term" value="F:carboxy-lyase activity"/>
    <property type="evidence" value="ECO:0007669"/>
    <property type="project" value="UniProtKB-KW"/>
</dbReference>
<protein>
    <recommendedName>
        <fullName evidence="3">Thiamine pyrophosphate enzyme TPP-binding domain-containing protein</fullName>
    </recommendedName>
</protein>
<dbReference type="PANTHER" id="PTHR42818">
    <property type="entry name" value="SULFOPYRUVATE DECARBOXYLASE SUBUNIT ALPHA"/>
    <property type="match status" value="1"/>
</dbReference>
<comment type="caution">
    <text evidence="4">The sequence shown here is derived from an EMBL/GenBank/DDBJ whole genome shotgun (WGS) entry which is preliminary data.</text>
</comment>
<dbReference type="Gene3D" id="3.40.50.970">
    <property type="match status" value="1"/>
</dbReference>
<dbReference type="Pfam" id="PF02775">
    <property type="entry name" value="TPP_enzyme_C"/>
    <property type="match status" value="1"/>
</dbReference>
<organism evidence="4 5">
    <name type="scientific">Bacillus cereus</name>
    <dbReference type="NCBI Taxonomy" id="1396"/>
    <lineage>
        <taxon>Bacteria</taxon>
        <taxon>Bacillati</taxon>
        <taxon>Bacillota</taxon>
        <taxon>Bacilli</taxon>
        <taxon>Bacillales</taxon>
        <taxon>Bacillaceae</taxon>
        <taxon>Bacillus</taxon>
        <taxon>Bacillus cereus group</taxon>
    </lineage>
</organism>
<evidence type="ECO:0000259" key="3">
    <source>
        <dbReference type="Pfam" id="PF02775"/>
    </source>
</evidence>
<dbReference type="GO" id="GO:0030976">
    <property type="term" value="F:thiamine pyrophosphate binding"/>
    <property type="evidence" value="ECO:0007669"/>
    <property type="project" value="InterPro"/>
</dbReference>
<proteinExistence type="predicted"/>
<name>A0A151V2R4_BACCE</name>